<gene>
    <name evidence="2" type="ORF">S12H4_15028</name>
</gene>
<feature type="non-terminal residue" evidence="2">
    <location>
        <position position="1"/>
    </location>
</feature>
<evidence type="ECO:0000313" key="2">
    <source>
        <dbReference type="EMBL" id="GAI85550.1"/>
    </source>
</evidence>
<comment type="caution">
    <text evidence="2">The sequence shown here is derived from an EMBL/GenBank/DDBJ whole genome shotgun (WGS) entry which is preliminary data.</text>
</comment>
<protein>
    <recommendedName>
        <fullName evidence="1">HNH nuclease domain-containing protein</fullName>
    </recommendedName>
</protein>
<dbReference type="AlphaFoldDB" id="X1TD93"/>
<feature type="domain" description="HNH nuclease" evidence="1">
    <location>
        <begin position="92"/>
        <end position="141"/>
    </location>
</feature>
<dbReference type="InterPro" id="IPR003615">
    <property type="entry name" value="HNH_nuc"/>
</dbReference>
<organism evidence="2">
    <name type="scientific">marine sediment metagenome</name>
    <dbReference type="NCBI Taxonomy" id="412755"/>
    <lineage>
        <taxon>unclassified sequences</taxon>
        <taxon>metagenomes</taxon>
        <taxon>ecological metagenomes</taxon>
    </lineage>
</organism>
<sequence>FKQNRPLIYFHGIVPGQYLAIWPVYIIDDDPKNLFFKVAVDDMQNVNSNLSSEPYISETDDARRAYITLSVKQRLHQRGFRERVLAAYKNSCSLCRLKHRELLDAAHIIPDTEPDSRPVINNGIALCKLHHAAFDKFILGVTPDYIIHIRRDVLDEEDGPMLLHGLKELHNSHIVLPSSKAHWPKQEYLERRYQKFRVAI</sequence>
<dbReference type="EMBL" id="BARW01007191">
    <property type="protein sequence ID" value="GAI85550.1"/>
    <property type="molecule type" value="Genomic_DNA"/>
</dbReference>
<dbReference type="Pfam" id="PF13391">
    <property type="entry name" value="HNH_2"/>
    <property type="match status" value="1"/>
</dbReference>
<proteinExistence type="predicted"/>
<reference evidence="2" key="1">
    <citation type="journal article" date="2014" name="Front. Microbiol.">
        <title>High frequency of phylogenetically diverse reductive dehalogenase-homologous genes in deep subseafloor sedimentary metagenomes.</title>
        <authorList>
            <person name="Kawai M."/>
            <person name="Futagami T."/>
            <person name="Toyoda A."/>
            <person name="Takaki Y."/>
            <person name="Nishi S."/>
            <person name="Hori S."/>
            <person name="Arai W."/>
            <person name="Tsubouchi T."/>
            <person name="Morono Y."/>
            <person name="Uchiyama I."/>
            <person name="Ito T."/>
            <person name="Fujiyama A."/>
            <person name="Inagaki F."/>
            <person name="Takami H."/>
        </authorList>
    </citation>
    <scope>NUCLEOTIDE SEQUENCE</scope>
    <source>
        <strain evidence="2">Expedition CK06-06</strain>
    </source>
</reference>
<evidence type="ECO:0000259" key="1">
    <source>
        <dbReference type="Pfam" id="PF13391"/>
    </source>
</evidence>
<accession>X1TD93</accession>
<name>X1TD93_9ZZZZ</name>